<comment type="caution">
    <text evidence="1">The sequence shown here is derived from an EMBL/GenBank/DDBJ whole genome shotgun (WGS) entry which is preliminary data.</text>
</comment>
<name>A0ACA9LTH0_9GLOM</name>
<evidence type="ECO:0000313" key="2">
    <source>
        <dbReference type="Proteomes" id="UP000789702"/>
    </source>
</evidence>
<feature type="non-terminal residue" evidence="1">
    <location>
        <position position="144"/>
    </location>
</feature>
<proteinExistence type="predicted"/>
<sequence length="144" mass="16590">MRHFHSFLIELNKINFCLKHINLKKSNPEKDLEPNDPDSDYNKLDDDSLSSATATENLVIKNTVNNISEISNVNAIEIDNVSENNEMEPLFVWDESAFVKAKTLADEKECNYDDKIEWEDLDYESSEIALSTIKLTESLNYLLE</sequence>
<protein>
    <submittedName>
        <fullName evidence="1">9927_t:CDS:1</fullName>
    </submittedName>
</protein>
<reference evidence="1" key="1">
    <citation type="submission" date="2021-06" db="EMBL/GenBank/DDBJ databases">
        <authorList>
            <person name="Kallberg Y."/>
            <person name="Tangrot J."/>
            <person name="Rosling A."/>
        </authorList>
    </citation>
    <scope>NUCLEOTIDE SEQUENCE</scope>
    <source>
        <strain evidence="1">IL203A</strain>
    </source>
</reference>
<dbReference type="EMBL" id="CAJVPU010005593">
    <property type="protein sequence ID" value="CAG8550012.1"/>
    <property type="molecule type" value="Genomic_DNA"/>
</dbReference>
<dbReference type="Proteomes" id="UP000789702">
    <property type="component" value="Unassembled WGS sequence"/>
</dbReference>
<gene>
    <name evidence="1" type="ORF">DHETER_LOCUS5184</name>
</gene>
<accession>A0ACA9LTH0</accession>
<evidence type="ECO:0000313" key="1">
    <source>
        <dbReference type="EMBL" id="CAG8550012.1"/>
    </source>
</evidence>
<organism evidence="1 2">
    <name type="scientific">Dentiscutata heterogama</name>
    <dbReference type="NCBI Taxonomy" id="1316150"/>
    <lineage>
        <taxon>Eukaryota</taxon>
        <taxon>Fungi</taxon>
        <taxon>Fungi incertae sedis</taxon>
        <taxon>Mucoromycota</taxon>
        <taxon>Glomeromycotina</taxon>
        <taxon>Glomeromycetes</taxon>
        <taxon>Diversisporales</taxon>
        <taxon>Gigasporaceae</taxon>
        <taxon>Dentiscutata</taxon>
    </lineage>
</organism>
<keyword evidence="2" id="KW-1185">Reference proteome</keyword>